<dbReference type="PANTHER" id="PTHR45908">
    <property type="entry name" value="PROTEIN CBG11750-RELATED"/>
    <property type="match status" value="1"/>
</dbReference>
<dbReference type="CDD" id="cd00519">
    <property type="entry name" value="Lipase_3"/>
    <property type="match status" value="1"/>
</dbReference>
<proteinExistence type="predicted"/>
<organism evidence="2 3">
    <name type="scientific">Panagrolaimus davidi</name>
    <dbReference type="NCBI Taxonomy" id="227884"/>
    <lineage>
        <taxon>Eukaryota</taxon>
        <taxon>Metazoa</taxon>
        <taxon>Ecdysozoa</taxon>
        <taxon>Nematoda</taxon>
        <taxon>Chromadorea</taxon>
        <taxon>Rhabditida</taxon>
        <taxon>Tylenchina</taxon>
        <taxon>Panagrolaimomorpha</taxon>
        <taxon>Panagrolaimoidea</taxon>
        <taxon>Panagrolaimidae</taxon>
        <taxon>Panagrolaimus</taxon>
    </lineage>
</organism>
<dbReference type="WBParaSite" id="PDA_v2.g10147.t1">
    <property type="protein sequence ID" value="PDA_v2.g10147.t1"/>
    <property type="gene ID" value="PDA_v2.g10147"/>
</dbReference>
<dbReference type="Pfam" id="PF01764">
    <property type="entry name" value="Lipase_3"/>
    <property type="match status" value="1"/>
</dbReference>
<sequence length="289" mass="32341">MPLAAAAYSDDPNPCISNIISYWSIEETGEFKPEVFGQYTAFCESFNDTCSGLIILDKKPQSITVVFRGTPNYEEFFEHNFNFNEMVLFGAGGKVSKQMFDGFNKIWLNAGMKNDFLTLKNKYPDYRYNFVGHSVGGAMASLAVATIVSTGILPSRNVDLTTFGEPRVGDKAFANVLNTIARQPNGNINSLRVVHNRDIIPHFPPLNSTPYFQHIRELWYPNDMTTADYIDCPYHGYDGGEDATCSDSIPFKDLKGNEHKFYYNREVSVYGINGCQDLVTTANATMATI</sequence>
<evidence type="ECO:0000313" key="3">
    <source>
        <dbReference type="WBParaSite" id="PDA_v2.g10147.t1"/>
    </source>
</evidence>
<dbReference type="Gene3D" id="3.40.50.1820">
    <property type="entry name" value="alpha/beta hydrolase"/>
    <property type="match status" value="1"/>
</dbReference>
<keyword evidence="2" id="KW-1185">Reference proteome</keyword>
<dbReference type="GO" id="GO:0006629">
    <property type="term" value="P:lipid metabolic process"/>
    <property type="evidence" value="ECO:0007669"/>
    <property type="project" value="InterPro"/>
</dbReference>
<name>A0A914P609_9BILA</name>
<dbReference type="SUPFAM" id="SSF53474">
    <property type="entry name" value="alpha/beta-Hydrolases"/>
    <property type="match status" value="1"/>
</dbReference>
<accession>A0A914P609</accession>
<dbReference type="InterPro" id="IPR029058">
    <property type="entry name" value="AB_hydrolase_fold"/>
</dbReference>
<evidence type="ECO:0000313" key="2">
    <source>
        <dbReference type="Proteomes" id="UP000887578"/>
    </source>
</evidence>
<dbReference type="InterPro" id="IPR002921">
    <property type="entry name" value="Fungal_lipase-type"/>
</dbReference>
<dbReference type="Proteomes" id="UP000887578">
    <property type="component" value="Unplaced"/>
</dbReference>
<protein>
    <submittedName>
        <fullName evidence="3">Fungal lipase-like domain-containing protein</fullName>
    </submittedName>
</protein>
<evidence type="ECO:0000259" key="1">
    <source>
        <dbReference type="Pfam" id="PF01764"/>
    </source>
</evidence>
<dbReference type="AlphaFoldDB" id="A0A914P609"/>
<reference evidence="3" key="1">
    <citation type="submission" date="2022-11" db="UniProtKB">
        <authorList>
            <consortium name="WormBaseParasite"/>
        </authorList>
    </citation>
    <scope>IDENTIFICATION</scope>
</reference>
<feature type="domain" description="Fungal lipase-type" evidence="1">
    <location>
        <begin position="65"/>
        <end position="206"/>
    </location>
</feature>